<dbReference type="AlphaFoldDB" id="D3DGA4"/>
<gene>
    <name evidence="1" type="ordered locus">HTH_0391</name>
</gene>
<dbReference type="SUPFAM" id="SSF50974">
    <property type="entry name" value="Nitrous oxide reductase, N-terminal domain"/>
    <property type="match status" value="1"/>
</dbReference>
<dbReference type="Pfam" id="PF02239">
    <property type="entry name" value="Cytochrom_D1"/>
    <property type="match status" value="1"/>
</dbReference>
<dbReference type="STRING" id="608538.HTH_0391"/>
<dbReference type="PANTHER" id="PTHR47197:SF3">
    <property type="entry name" value="DIHYDRO-HEME D1 DEHYDROGENASE"/>
    <property type="match status" value="1"/>
</dbReference>
<dbReference type="InterPro" id="IPR015943">
    <property type="entry name" value="WD40/YVTN_repeat-like_dom_sf"/>
</dbReference>
<dbReference type="KEGG" id="hth:HTH_0391"/>
<name>D3DGA4_HYDTT</name>
<dbReference type="eggNOG" id="COG3391">
    <property type="taxonomic scope" value="Bacteria"/>
</dbReference>
<dbReference type="RefSeq" id="WP_012963039.1">
    <property type="nucleotide sequence ID" value="NC_013799.1"/>
</dbReference>
<proteinExistence type="predicted"/>
<dbReference type="OrthoDB" id="9774579at2"/>
<evidence type="ECO:0000313" key="1">
    <source>
        <dbReference type="EMBL" id="BAI68856.1"/>
    </source>
</evidence>
<protein>
    <submittedName>
        <fullName evidence="1">Uncharacterized protein</fullName>
    </submittedName>
</protein>
<dbReference type="Gene3D" id="2.130.10.10">
    <property type="entry name" value="YVTN repeat-like/Quinoprotein amine dehydrogenase"/>
    <property type="match status" value="2"/>
</dbReference>
<keyword evidence="2" id="KW-1185">Reference proteome</keyword>
<sequence>MRYFFALFLSFFIYLEAMASYVFVSDEEQGIYAIDTDKLELIKHIELKGMGIRGVGVTKDGKYLAVASKKLGKLLVVSTESWKVVREVPLGENPEFVKVHPKRDLLFVTYEETGKVEKAYIVAIDTKNWKEAFRFEGGKESEGMAFSKEGRYLLVTNEGENSISVYDLDTKKKLRDVDLKSYGDRPRGIVSSPDGKYYAVTFENSNGLLLLDNNFKVIRSVKTDAGPYGVTFSPDGSEIIVASFRAGKLDIFDSKTLTKKSSVETGKRCWHFTYSSDYTKLVVPCGNSQNVLIFDVNGFHVIKTFSGLGKPWGAVAFPRAWGSIDTP</sequence>
<dbReference type="InterPro" id="IPR011045">
    <property type="entry name" value="N2O_reductase_N"/>
</dbReference>
<dbReference type="Proteomes" id="UP000002574">
    <property type="component" value="Chromosome"/>
</dbReference>
<dbReference type="PANTHER" id="PTHR47197">
    <property type="entry name" value="PROTEIN NIRF"/>
    <property type="match status" value="1"/>
</dbReference>
<organism evidence="1 2">
    <name type="scientific">Hydrogenobacter thermophilus (strain DSM 6534 / IAM 12695 / TK-6)</name>
    <dbReference type="NCBI Taxonomy" id="608538"/>
    <lineage>
        <taxon>Bacteria</taxon>
        <taxon>Pseudomonadati</taxon>
        <taxon>Aquificota</taxon>
        <taxon>Aquificia</taxon>
        <taxon>Aquificales</taxon>
        <taxon>Aquificaceae</taxon>
        <taxon>Hydrogenobacter</taxon>
    </lineage>
</organism>
<dbReference type="KEGG" id="hte:Hydth_0389"/>
<dbReference type="EMBL" id="AP011112">
    <property type="protein sequence ID" value="BAI68856.1"/>
    <property type="molecule type" value="Genomic_DNA"/>
</dbReference>
<evidence type="ECO:0000313" key="2">
    <source>
        <dbReference type="Proteomes" id="UP000002574"/>
    </source>
</evidence>
<accession>D3DGA4</accession>
<dbReference type="Pfam" id="PF07676">
    <property type="entry name" value="PD40"/>
    <property type="match status" value="1"/>
</dbReference>
<dbReference type="InterPro" id="IPR051200">
    <property type="entry name" value="Host-pathogen_enzymatic-act"/>
</dbReference>
<dbReference type="InterPro" id="IPR011659">
    <property type="entry name" value="WD40"/>
</dbReference>
<reference evidence="1 2" key="1">
    <citation type="journal article" date="2010" name="J. Bacteriol.">
        <title>Complete genome sequence of the thermophilic, obligately chemolithoautotrophic hydrogen-oxidizing bacterium Hydrogenobacter thermophilus TK-6.</title>
        <authorList>
            <person name="Arai H."/>
            <person name="Kanbe H."/>
            <person name="Ishii M."/>
            <person name="Igarashi Y."/>
        </authorList>
    </citation>
    <scope>NUCLEOTIDE SEQUENCE [LARGE SCALE GENOMIC DNA]</scope>
    <source>
        <strain evidence="2">DSM 6534 / IAM 12695 / TK-6 [Tokyo]</strain>
    </source>
</reference>